<evidence type="ECO:0000259" key="10">
    <source>
        <dbReference type="Pfam" id="PF00082"/>
    </source>
</evidence>
<keyword evidence="5 8" id="KW-0378">Hydrolase</keyword>
<dbReference type="HOGENOM" id="CLU_003559_1_0_1"/>
<evidence type="ECO:0000256" key="9">
    <source>
        <dbReference type="SAM" id="SignalP"/>
    </source>
</evidence>
<dbReference type="SUPFAM" id="SSF52025">
    <property type="entry name" value="PA domain"/>
    <property type="match status" value="1"/>
</dbReference>
<reference evidence="14" key="1">
    <citation type="journal article" date="2013" name="Genome Announc.">
        <title>Draft genome sequence of Neofusicoccum parvum isolate UCR-NP2, a fungal vascular pathogen associated with grapevine cankers.</title>
        <authorList>
            <person name="Blanco-Ulate B."/>
            <person name="Rolshausen P."/>
            <person name="Cantu D."/>
        </authorList>
    </citation>
    <scope>NUCLEOTIDE SEQUENCE [LARGE SCALE GENOMIC DNA]</scope>
    <source>
        <strain evidence="14">UCR-NP2</strain>
    </source>
</reference>
<dbReference type="InterPro" id="IPR034187">
    <property type="entry name" value="Peptidases_S8_5"/>
</dbReference>
<dbReference type="OrthoDB" id="10256524at2759"/>
<feature type="domain" description="Peptidase S8/S53" evidence="10">
    <location>
        <begin position="167"/>
        <end position="595"/>
    </location>
</feature>
<feature type="domain" description="HpcH/HpaI aldolase/citrate lyase" evidence="11">
    <location>
        <begin position="896"/>
        <end position="1032"/>
    </location>
</feature>
<dbReference type="InterPro" id="IPR022398">
    <property type="entry name" value="Peptidase_S8_His-AS"/>
</dbReference>
<dbReference type="Pfam" id="PF06280">
    <property type="entry name" value="fn3_5"/>
    <property type="match status" value="1"/>
</dbReference>
<dbReference type="PROSITE" id="PS00137">
    <property type="entry name" value="SUBTILASE_HIS"/>
    <property type="match status" value="1"/>
</dbReference>
<evidence type="ECO:0000313" key="13">
    <source>
        <dbReference type="EMBL" id="EOD43865.1"/>
    </source>
</evidence>
<evidence type="ECO:0000256" key="6">
    <source>
        <dbReference type="ARBA" id="ARBA00022825"/>
    </source>
</evidence>
<evidence type="ECO:0000256" key="1">
    <source>
        <dbReference type="ARBA" id="ARBA00011073"/>
    </source>
</evidence>
<dbReference type="InterPro" id="IPR023827">
    <property type="entry name" value="Peptidase_S8_Asp-AS"/>
</dbReference>
<feature type="signal peptide" evidence="9">
    <location>
        <begin position="1"/>
        <end position="17"/>
    </location>
</feature>
<dbReference type="PRINTS" id="PR00723">
    <property type="entry name" value="SUBTILISIN"/>
</dbReference>
<evidence type="ECO:0000259" key="11">
    <source>
        <dbReference type="Pfam" id="PF03328"/>
    </source>
</evidence>
<dbReference type="InterPro" id="IPR046450">
    <property type="entry name" value="PA_dom_sf"/>
</dbReference>
<dbReference type="InterPro" id="IPR015500">
    <property type="entry name" value="Peptidase_S8_subtilisin-rel"/>
</dbReference>
<organism evidence="13 14">
    <name type="scientific">Botryosphaeria parva (strain UCR-NP2)</name>
    <name type="common">Grapevine canker fungus</name>
    <name type="synonym">Neofusicoccum parvum</name>
    <dbReference type="NCBI Taxonomy" id="1287680"/>
    <lineage>
        <taxon>Eukaryota</taxon>
        <taxon>Fungi</taxon>
        <taxon>Dikarya</taxon>
        <taxon>Ascomycota</taxon>
        <taxon>Pezizomycotina</taxon>
        <taxon>Dothideomycetes</taxon>
        <taxon>Dothideomycetes incertae sedis</taxon>
        <taxon>Botryosphaeriales</taxon>
        <taxon>Botryosphaeriaceae</taxon>
        <taxon>Neofusicoccum</taxon>
    </lineage>
</organism>
<sequence length="1054" mass="110377">MIRPLAFLLATFALASTQSTQRARPAEAEQVPNTYFVRFHSSTTANGRADPKAAFHRKCAEKSVSYSIRYEYNDPGLFYGLSVSLGDDSDIETLKTLPEVASVAPVRWIQRPELDSSFDSTTAFSSNPGRGVHFAALGNRAAADGADFNSAHRLTGVSEAHAAGIEGSGVKIAFIDSGIDWRHPALGGCFGAGCKVAFGHDLVGDDYSNQNPVLTPKPDPLATCVGGFHGTHVAGIAGMRAPANATLFGGLVGVAPAATLGMYRVFGCTAFASEDVIVAAVQRAAQDGADVVSMSLGGWASWGGDPASPYLELVAGLKRRGVAVIAAAGNNGESTPFFLSDPAIIPDALAVASVENTAFPTYGLRDSAGESHRYGALYPFPGGNYTAVLVGDGTARSEFGCYDEDYARLRETLAGDLSGYVVVVRRGFCPVTVTQARAAANGFTKILTFPDPDSDNIFIQGYGVPTPAFDANGTIVSVGSTTDSTIYENVKAAGEYKLSFADTTPVLEKQLWGGQINNFSSVGPSWDFSLKPQIAAPGGAIISTFPLGGGGWAMASGTSMATPYLSGVYALVKSQNPNLSVDEIFNLLKTTAKPLIQAGRDDYSPAAQQGAGLVSASSALFYQSTVSPSQLELGGTENLATLSPNITLHNPSADAVTYTLGDTIANGMAFYPYGESAPDYAGWSDGAYLHLTPLPFSATVQPASTTITLPAGSATTIPFTITPPTGLSAREIPVYSGFLTATSSLNETLSVPYLGVPYAYSTAPLIGLDAPTPNVHAANRSAFAAPQLHHAGSGDAQGAHRAYAFADGDTPALRYSLLQPTRWTRVDVVAAEADVTATYYGLERVRNGGVPSIGQWMEFPGYTLARTVAALGEDWVLIDCEHGNIDDAEMYHAVGAVATAASDFPNGIRGAGGLFAPANFGVDAAEYVRSANRRIVVIVQIETRKAIENVEEIASVPGIDALFVGPNDLAASMGYFPFSHASIPEVQHATAQVLAAAQKHGKYAGHFALGAEAAAVRVKQGWHFVNCGADIVAVTAWMSNEMEQLKKMVSSKDE</sequence>
<dbReference type="Gene3D" id="3.40.50.200">
    <property type="entry name" value="Peptidase S8/S53 domain"/>
    <property type="match status" value="2"/>
</dbReference>
<evidence type="ECO:0000256" key="5">
    <source>
        <dbReference type="ARBA" id="ARBA00022801"/>
    </source>
</evidence>
<dbReference type="PROSITE" id="PS00136">
    <property type="entry name" value="SUBTILASE_ASP"/>
    <property type="match status" value="1"/>
</dbReference>
<dbReference type="GO" id="GO:0004252">
    <property type="term" value="F:serine-type endopeptidase activity"/>
    <property type="evidence" value="ECO:0007669"/>
    <property type="project" value="UniProtKB-UniRule"/>
</dbReference>
<dbReference type="SUPFAM" id="SSF52743">
    <property type="entry name" value="Subtilisin-like"/>
    <property type="match status" value="1"/>
</dbReference>
<dbReference type="EMBL" id="KB916784">
    <property type="protein sequence ID" value="EOD43865.1"/>
    <property type="molecule type" value="Genomic_DNA"/>
</dbReference>
<feature type="chain" id="PRO_5004350825" evidence="9">
    <location>
        <begin position="18"/>
        <end position="1054"/>
    </location>
</feature>
<dbReference type="CDD" id="cd07489">
    <property type="entry name" value="Peptidases_S8_5"/>
    <property type="match status" value="1"/>
</dbReference>
<dbReference type="InterPro" id="IPR050131">
    <property type="entry name" value="Peptidase_S8_subtilisin-like"/>
</dbReference>
<dbReference type="KEGG" id="npa:UCRNP2_9428"/>
<proteinExistence type="inferred from homology"/>
<comment type="similarity">
    <text evidence="1 8">Belongs to the peptidase S8 family.</text>
</comment>
<dbReference type="InterPro" id="IPR000209">
    <property type="entry name" value="Peptidase_S8/S53_dom"/>
</dbReference>
<feature type="active site" description="Charge relay system" evidence="7 8">
    <location>
        <position position="176"/>
    </location>
</feature>
<name>R1FXJ2_BOTPV</name>
<evidence type="ECO:0000256" key="7">
    <source>
        <dbReference type="PIRSR" id="PIRSR615500-1"/>
    </source>
</evidence>
<evidence type="ECO:0000256" key="8">
    <source>
        <dbReference type="PROSITE-ProRule" id="PRU01240"/>
    </source>
</evidence>
<dbReference type="PANTHER" id="PTHR43806">
    <property type="entry name" value="PEPTIDASE S8"/>
    <property type="match status" value="1"/>
</dbReference>
<dbReference type="GO" id="GO:0006508">
    <property type="term" value="P:proteolysis"/>
    <property type="evidence" value="ECO:0007669"/>
    <property type="project" value="UniProtKB-KW"/>
</dbReference>
<dbReference type="InterPro" id="IPR036852">
    <property type="entry name" value="Peptidase_S8/S53_dom_sf"/>
</dbReference>
<evidence type="ECO:0000256" key="2">
    <source>
        <dbReference type="ARBA" id="ARBA00022670"/>
    </source>
</evidence>
<feature type="active site" description="Charge relay system" evidence="7 8">
    <location>
        <position position="229"/>
    </location>
</feature>
<dbReference type="SUPFAM" id="SSF51621">
    <property type="entry name" value="Phosphoenolpyruvate/pyruvate domain"/>
    <property type="match status" value="1"/>
</dbReference>
<accession>R1FXJ2</accession>
<dbReference type="OMA" id="FLRAHEN"/>
<keyword evidence="4 9" id="KW-0732">Signal</keyword>
<gene>
    <name evidence="13" type="ORF">UCRNP2_9428</name>
</gene>
<dbReference type="PROSITE" id="PS51892">
    <property type="entry name" value="SUBTILASE"/>
    <property type="match status" value="1"/>
</dbReference>
<dbReference type="Pfam" id="PF00082">
    <property type="entry name" value="Peptidase_S8"/>
    <property type="match status" value="1"/>
</dbReference>
<dbReference type="eggNOG" id="KOG4266">
    <property type="taxonomic scope" value="Eukaryota"/>
</dbReference>
<keyword evidence="2 8" id="KW-0645">Protease</keyword>
<keyword evidence="6 8" id="KW-0720">Serine protease</keyword>
<evidence type="ECO:0000313" key="14">
    <source>
        <dbReference type="Proteomes" id="UP000013521"/>
    </source>
</evidence>
<feature type="active site" description="Charge relay system" evidence="7 8">
    <location>
        <position position="559"/>
    </location>
</feature>
<protein>
    <submittedName>
        <fullName evidence="13">Putative subtilisin-like protease protein</fullName>
    </submittedName>
</protein>
<dbReference type="InterPro" id="IPR010435">
    <property type="entry name" value="C5a/SBT2-like_Fn3"/>
</dbReference>
<evidence type="ECO:0000256" key="3">
    <source>
        <dbReference type="ARBA" id="ARBA00022723"/>
    </source>
</evidence>
<dbReference type="InterPro" id="IPR040442">
    <property type="entry name" value="Pyrv_kinase-like_dom_sf"/>
</dbReference>
<evidence type="ECO:0000259" key="12">
    <source>
        <dbReference type="Pfam" id="PF06280"/>
    </source>
</evidence>
<dbReference type="Pfam" id="PF03328">
    <property type="entry name" value="HpcH_HpaI"/>
    <property type="match status" value="1"/>
</dbReference>
<keyword evidence="3" id="KW-0479">Metal-binding</keyword>
<dbReference type="GO" id="GO:0016020">
    <property type="term" value="C:membrane"/>
    <property type="evidence" value="ECO:0007669"/>
    <property type="project" value="InterPro"/>
</dbReference>
<dbReference type="Gene3D" id="3.20.20.60">
    <property type="entry name" value="Phosphoenolpyruvate-binding domains"/>
    <property type="match status" value="2"/>
</dbReference>
<dbReference type="InterPro" id="IPR015813">
    <property type="entry name" value="Pyrv/PenolPyrv_kinase-like_dom"/>
</dbReference>
<dbReference type="InterPro" id="IPR005000">
    <property type="entry name" value="Aldolase/citrate-lyase_domain"/>
</dbReference>
<dbReference type="Proteomes" id="UP000013521">
    <property type="component" value="Unassembled WGS sequence"/>
</dbReference>
<evidence type="ECO:0000256" key="4">
    <source>
        <dbReference type="ARBA" id="ARBA00022729"/>
    </source>
</evidence>
<dbReference type="AlphaFoldDB" id="R1FXJ2"/>
<feature type="domain" description="C5a peptidase/Subtilisin-like protease SBT2-like Fn3-like" evidence="12">
    <location>
        <begin position="642"/>
        <end position="754"/>
    </location>
</feature>
<dbReference type="PANTHER" id="PTHR43806:SF66">
    <property type="entry name" value="SERIN ENDOPEPTIDASE"/>
    <property type="match status" value="1"/>
</dbReference>
<dbReference type="GO" id="GO:0046872">
    <property type="term" value="F:metal ion binding"/>
    <property type="evidence" value="ECO:0007669"/>
    <property type="project" value="UniProtKB-KW"/>
</dbReference>